<dbReference type="PROSITE" id="PS51379">
    <property type="entry name" value="4FE4S_FER_2"/>
    <property type="match status" value="2"/>
</dbReference>
<organism evidence="6">
    <name type="scientific">marine sediment metagenome</name>
    <dbReference type="NCBI Taxonomy" id="412755"/>
    <lineage>
        <taxon>unclassified sequences</taxon>
        <taxon>metagenomes</taxon>
        <taxon>ecological metagenomes</taxon>
    </lineage>
</organism>
<dbReference type="PANTHER" id="PTHR43687:SF1">
    <property type="entry name" value="FERREDOXIN III"/>
    <property type="match status" value="1"/>
</dbReference>
<keyword evidence="3" id="KW-0408">Iron</keyword>
<evidence type="ECO:0000313" key="6">
    <source>
        <dbReference type="EMBL" id="GAH53531.1"/>
    </source>
</evidence>
<dbReference type="Pfam" id="PF14697">
    <property type="entry name" value="Fer4_21"/>
    <property type="match status" value="1"/>
</dbReference>
<feature type="domain" description="4Fe-4S ferredoxin-type" evidence="5">
    <location>
        <begin position="74"/>
        <end position="103"/>
    </location>
</feature>
<evidence type="ECO:0000256" key="1">
    <source>
        <dbReference type="ARBA" id="ARBA00022485"/>
    </source>
</evidence>
<dbReference type="InterPro" id="IPR017900">
    <property type="entry name" value="4Fe4S_Fe_S_CS"/>
</dbReference>
<accession>X1G6K6</accession>
<sequence length="131" mass="14572">MTIINISIPFGLVKDIDDYSKIVNDILKHDITFNILKFSTGSAGINVLLDIPEEKVAAITESLIKGNIIVNKKGRVIVDIEMCIDCGACISLCPTDALHFNKEERLEFSYEKCIGCLLCLDSCPRYAIEEM</sequence>
<comment type="caution">
    <text evidence="6">The sequence shown here is derived from an EMBL/GenBank/DDBJ whole genome shotgun (WGS) entry which is preliminary data.</text>
</comment>
<dbReference type="PANTHER" id="PTHR43687">
    <property type="entry name" value="ADENYLYLSULFATE REDUCTASE, BETA SUBUNIT"/>
    <property type="match status" value="1"/>
</dbReference>
<name>X1G6K6_9ZZZZ</name>
<feature type="domain" description="4Fe-4S ferredoxin-type" evidence="5">
    <location>
        <begin position="104"/>
        <end position="131"/>
    </location>
</feature>
<evidence type="ECO:0000256" key="3">
    <source>
        <dbReference type="ARBA" id="ARBA00023004"/>
    </source>
</evidence>
<proteinExistence type="predicted"/>
<protein>
    <recommendedName>
        <fullName evidence="5">4Fe-4S ferredoxin-type domain-containing protein</fullName>
    </recommendedName>
</protein>
<dbReference type="InterPro" id="IPR050572">
    <property type="entry name" value="Fe-S_Ferredoxin"/>
</dbReference>
<dbReference type="PROSITE" id="PS00198">
    <property type="entry name" value="4FE4S_FER_1"/>
    <property type="match status" value="2"/>
</dbReference>
<dbReference type="AlphaFoldDB" id="X1G6K6"/>
<gene>
    <name evidence="6" type="ORF">S03H2_38091</name>
</gene>
<keyword evidence="4" id="KW-0411">Iron-sulfur</keyword>
<dbReference type="InterPro" id="IPR017896">
    <property type="entry name" value="4Fe4S_Fe-S-bd"/>
</dbReference>
<dbReference type="GO" id="GO:0051539">
    <property type="term" value="F:4 iron, 4 sulfur cluster binding"/>
    <property type="evidence" value="ECO:0007669"/>
    <property type="project" value="UniProtKB-KW"/>
</dbReference>
<dbReference type="GO" id="GO:0046872">
    <property type="term" value="F:metal ion binding"/>
    <property type="evidence" value="ECO:0007669"/>
    <property type="project" value="UniProtKB-KW"/>
</dbReference>
<dbReference type="Gene3D" id="3.30.70.20">
    <property type="match status" value="1"/>
</dbReference>
<evidence type="ECO:0000259" key="5">
    <source>
        <dbReference type="PROSITE" id="PS51379"/>
    </source>
</evidence>
<keyword evidence="1" id="KW-0004">4Fe-4S</keyword>
<keyword evidence="2" id="KW-0479">Metal-binding</keyword>
<reference evidence="6" key="1">
    <citation type="journal article" date="2014" name="Front. Microbiol.">
        <title>High frequency of phylogenetically diverse reductive dehalogenase-homologous genes in deep subseafloor sedimentary metagenomes.</title>
        <authorList>
            <person name="Kawai M."/>
            <person name="Futagami T."/>
            <person name="Toyoda A."/>
            <person name="Takaki Y."/>
            <person name="Nishi S."/>
            <person name="Hori S."/>
            <person name="Arai W."/>
            <person name="Tsubouchi T."/>
            <person name="Morono Y."/>
            <person name="Uchiyama I."/>
            <person name="Ito T."/>
            <person name="Fujiyama A."/>
            <person name="Inagaki F."/>
            <person name="Takami H."/>
        </authorList>
    </citation>
    <scope>NUCLEOTIDE SEQUENCE</scope>
    <source>
        <strain evidence="6">Expedition CK06-06</strain>
    </source>
</reference>
<evidence type="ECO:0000256" key="2">
    <source>
        <dbReference type="ARBA" id="ARBA00022723"/>
    </source>
</evidence>
<dbReference type="SUPFAM" id="SSF54862">
    <property type="entry name" value="4Fe-4S ferredoxins"/>
    <property type="match status" value="1"/>
</dbReference>
<dbReference type="EMBL" id="BARU01023472">
    <property type="protein sequence ID" value="GAH53531.1"/>
    <property type="molecule type" value="Genomic_DNA"/>
</dbReference>
<evidence type="ECO:0000256" key="4">
    <source>
        <dbReference type="ARBA" id="ARBA00023014"/>
    </source>
</evidence>